<dbReference type="SUPFAM" id="SSF111369">
    <property type="entry name" value="HlyD-like secretion proteins"/>
    <property type="match status" value="1"/>
</dbReference>
<dbReference type="PANTHER" id="PTHR32347">
    <property type="entry name" value="EFFLUX SYSTEM COMPONENT YKNX-RELATED"/>
    <property type="match status" value="1"/>
</dbReference>
<dbReference type="EMBL" id="JACJPW010000103">
    <property type="protein sequence ID" value="MBD2185021.1"/>
    <property type="molecule type" value="Genomic_DNA"/>
</dbReference>
<keyword evidence="5" id="KW-1133">Transmembrane helix</keyword>
<evidence type="ECO:0000256" key="1">
    <source>
        <dbReference type="ARBA" id="ARBA00004196"/>
    </source>
</evidence>
<feature type="transmembrane region" description="Helical" evidence="5">
    <location>
        <begin position="20"/>
        <end position="39"/>
    </location>
</feature>
<keyword evidence="5" id="KW-0812">Transmembrane</keyword>
<dbReference type="InterPro" id="IPR014315">
    <property type="entry name" value="ABC_heterocyst_DevB"/>
</dbReference>
<evidence type="ECO:0000256" key="3">
    <source>
        <dbReference type="SAM" id="Coils"/>
    </source>
</evidence>
<dbReference type="AlphaFoldDB" id="A0A926VJA9"/>
<dbReference type="Proteomes" id="UP000641646">
    <property type="component" value="Unassembled WGS sequence"/>
</dbReference>
<dbReference type="GO" id="GO:0030313">
    <property type="term" value="C:cell envelope"/>
    <property type="evidence" value="ECO:0007669"/>
    <property type="project" value="UniProtKB-SubCell"/>
</dbReference>
<dbReference type="PANTHER" id="PTHR32347:SF27">
    <property type="entry name" value="RND EFFLUX PUMP MEMBRANE FUSION PROTEIN BARREL-SANDWICH DOMAIN-CONTAINING PROTEIN"/>
    <property type="match status" value="1"/>
</dbReference>
<evidence type="ECO:0000256" key="4">
    <source>
        <dbReference type="SAM" id="MobiDB-lite"/>
    </source>
</evidence>
<keyword evidence="2 3" id="KW-0175">Coiled coil</keyword>
<evidence type="ECO:0000313" key="7">
    <source>
        <dbReference type="Proteomes" id="UP000641646"/>
    </source>
</evidence>
<sequence length="612" mass="67048">MGEETQLKDWLFVKLTGRWILILAVAASLGTTALGLYKFNEFKNAQNKQPEPVATAPAKIEVTALGRLEPQGELIKLSAPSSLEGTRVARLLVKQGDKIENGQIIAFLDSYEQRLASLEEAKRQVQIAQANLAKVKAGAKAGEIGAQKAEITRLQAQLDGEKKTQLATIARLQAQLDGERKTQLATIARLQAQLDGEKNAQKAAIARLQAQLDGERKTQLATIARLQAQLDGERKTQLATIARLQAQLDGERKTQLATIARLQAQQNNAVAEFERYQILYKQGAIDTSRFDSKRLELETSQQQVNEAQASLKRTLETLIQQINEAQATRNQSEGTLREQINEAKANLTKTDRTLIEQINEAKANLTKTDRTLIEQINEAKATLIKTEQTLVEQINEAQSTRSQTINTLLEQIEQAKATLNQIAEVRPTDVQAAQAEIDKEMATVRKAQTDLDLASVRSPLVGQVLKINARPGERIGDNGIIELGQTDQMYVVAEVYETEIDRVRLGQPASVSSSAFTGKLKGTVDQLGLKIGKKNILNDDPAADQDARVVEVKIRLDESDSKRVAGLTNLQVEVAIDVSPTSSNNTDIPEISPAGERGSGGAEKQSIMNNQL</sequence>
<accession>A0A926VJA9</accession>
<organism evidence="6 7">
    <name type="scientific">Aerosakkonema funiforme FACHB-1375</name>
    <dbReference type="NCBI Taxonomy" id="2949571"/>
    <lineage>
        <taxon>Bacteria</taxon>
        <taxon>Bacillati</taxon>
        <taxon>Cyanobacteriota</taxon>
        <taxon>Cyanophyceae</taxon>
        <taxon>Oscillatoriophycideae</taxon>
        <taxon>Aerosakkonematales</taxon>
        <taxon>Aerosakkonemataceae</taxon>
        <taxon>Aerosakkonema</taxon>
    </lineage>
</organism>
<dbReference type="Gene3D" id="2.40.30.170">
    <property type="match status" value="1"/>
</dbReference>
<feature type="coiled-coil region" evidence="3">
    <location>
        <begin position="376"/>
        <end position="450"/>
    </location>
</feature>
<comment type="caution">
    <text evidence="6">The sequence shown here is derived from an EMBL/GenBank/DDBJ whole genome shotgun (WGS) entry which is preliminary data.</text>
</comment>
<evidence type="ECO:0000256" key="2">
    <source>
        <dbReference type="ARBA" id="ARBA00023054"/>
    </source>
</evidence>
<keyword evidence="5" id="KW-0472">Membrane</keyword>
<feature type="region of interest" description="Disordered" evidence="4">
    <location>
        <begin position="581"/>
        <end position="612"/>
    </location>
</feature>
<feature type="coiled-coil region" evidence="3">
    <location>
        <begin position="108"/>
        <end position="138"/>
    </location>
</feature>
<name>A0A926VJA9_9CYAN</name>
<dbReference type="NCBIfam" id="TIGR02971">
    <property type="entry name" value="heterocyst_DevB"/>
    <property type="match status" value="1"/>
</dbReference>
<reference evidence="6" key="2">
    <citation type="submission" date="2020-08" db="EMBL/GenBank/DDBJ databases">
        <authorList>
            <person name="Chen M."/>
            <person name="Teng W."/>
            <person name="Zhao L."/>
            <person name="Hu C."/>
            <person name="Zhou Y."/>
            <person name="Han B."/>
            <person name="Song L."/>
            <person name="Shu W."/>
        </authorList>
    </citation>
    <scope>NUCLEOTIDE SEQUENCE</scope>
    <source>
        <strain evidence="6">FACHB-1375</strain>
    </source>
</reference>
<feature type="coiled-coil region" evidence="3">
    <location>
        <begin position="297"/>
        <end position="342"/>
    </location>
</feature>
<dbReference type="InterPro" id="IPR050465">
    <property type="entry name" value="UPF0194_transport"/>
</dbReference>
<evidence type="ECO:0000256" key="5">
    <source>
        <dbReference type="SAM" id="Phobius"/>
    </source>
</evidence>
<comment type="subcellular location">
    <subcellularLocation>
        <location evidence="1">Cell envelope</location>
    </subcellularLocation>
</comment>
<evidence type="ECO:0000313" key="6">
    <source>
        <dbReference type="EMBL" id="MBD2185021.1"/>
    </source>
</evidence>
<proteinExistence type="predicted"/>
<gene>
    <name evidence="6" type="ORF">H6G03_28775</name>
</gene>
<feature type="coiled-coil region" evidence="3">
    <location>
        <begin position="187"/>
        <end position="218"/>
    </location>
</feature>
<reference evidence="6" key="1">
    <citation type="journal article" date="2015" name="ISME J.">
        <title>Draft Genome Sequence of Streptomyces incarnatus NRRL8089, which Produces the Nucleoside Antibiotic Sinefungin.</title>
        <authorList>
            <person name="Oshima K."/>
            <person name="Hattori M."/>
            <person name="Shimizu H."/>
            <person name="Fukuda K."/>
            <person name="Nemoto M."/>
            <person name="Inagaki K."/>
            <person name="Tamura T."/>
        </authorList>
    </citation>
    <scope>NUCLEOTIDE SEQUENCE</scope>
    <source>
        <strain evidence="6">FACHB-1375</strain>
    </source>
</reference>
<protein>
    <submittedName>
        <fullName evidence="6">Efflux RND transporter periplasmic adaptor subunit</fullName>
    </submittedName>
</protein>
<keyword evidence="7" id="KW-1185">Reference proteome</keyword>
<dbReference type="RefSeq" id="WP_190472563.1">
    <property type="nucleotide sequence ID" value="NZ_JACJPW010000103.1"/>
</dbReference>